<protein>
    <submittedName>
        <fullName evidence="3">Outer membrane lipoprotein-sorting protein</fullName>
    </submittedName>
</protein>
<dbReference type="SUPFAM" id="SSF89392">
    <property type="entry name" value="Prokaryotic lipoproteins and lipoprotein localization factors"/>
    <property type="match status" value="1"/>
</dbReference>
<dbReference type="Proteomes" id="UP000294498">
    <property type="component" value="Unassembled WGS sequence"/>
</dbReference>
<proteinExistence type="predicted"/>
<dbReference type="PANTHER" id="PTHR35869:SF1">
    <property type="entry name" value="OUTER-MEMBRANE LIPOPROTEIN CARRIER PROTEIN"/>
    <property type="match status" value="1"/>
</dbReference>
<accession>A0A4R8DTF9</accession>
<gene>
    <name evidence="3" type="ORF">EDB95_1733</name>
</gene>
<keyword evidence="4" id="KW-1185">Reference proteome</keyword>
<dbReference type="InterPro" id="IPR029046">
    <property type="entry name" value="LolA/LolB/LppX"/>
</dbReference>
<keyword evidence="3" id="KW-0449">Lipoprotein</keyword>
<feature type="chain" id="PRO_5020472275" evidence="2">
    <location>
        <begin position="27"/>
        <end position="232"/>
    </location>
</feature>
<organism evidence="3 4">
    <name type="scientific">Dinghuibacter silviterrae</name>
    <dbReference type="NCBI Taxonomy" id="1539049"/>
    <lineage>
        <taxon>Bacteria</taxon>
        <taxon>Pseudomonadati</taxon>
        <taxon>Bacteroidota</taxon>
        <taxon>Chitinophagia</taxon>
        <taxon>Chitinophagales</taxon>
        <taxon>Chitinophagaceae</taxon>
        <taxon>Dinghuibacter</taxon>
    </lineage>
</organism>
<dbReference type="EMBL" id="SODV01000001">
    <property type="protein sequence ID" value="TDX00707.1"/>
    <property type="molecule type" value="Genomic_DNA"/>
</dbReference>
<evidence type="ECO:0000313" key="4">
    <source>
        <dbReference type="Proteomes" id="UP000294498"/>
    </source>
</evidence>
<name>A0A4R8DTF9_9BACT</name>
<dbReference type="InterPro" id="IPR004564">
    <property type="entry name" value="OM_lipoprot_carrier_LolA-like"/>
</dbReference>
<dbReference type="Pfam" id="PF03548">
    <property type="entry name" value="LolA"/>
    <property type="match status" value="1"/>
</dbReference>
<dbReference type="PANTHER" id="PTHR35869">
    <property type="entry name" value="OUTER-MEMBRANE LIPOPROTEIN CARRIER PROTEIN"/>
    <property type="match status" value="1"/>
</dbReference>
<feature type="signal peptide" evidence="2">
    <location>
        <begin position="1"/>
        <end position="26"/>
    </location>
</feature>
<dbReference type="OrthoDB" id="9810685at2"/>
<dbReference type="Gene3D" id="2.50.20.10">
    <property type="entry name" value="Lipoprotein localisation LolA/LolB/LppX"/>
    <property type="match status" value="1"/>
</dbReference>
<keyword evidence="1 2" id="KW-0732">Signal</keyword>
<evidence type="ECO:0000256" key="1">
    <source>
        <dbReference type="ARBA" id="ARBA00022729"/>
    </source>
</evidence>
<dbReference type="CDD" id="cd16325">
    <property type="entry name" value="LolA"/>
    <property type="match status" value="1"/>
</dbReference>
<comment type="caution">
    <text evidence="3">The sequence shown here is derived from an EMBL/GenBank/DDBJ whole genome shotgun (WGS) entry which is preliminary data.</text>
</comment>
<sequence>MNTFAHMKYLFTTLAIVLSSFLAVHAQAPALGGPSVQSDPDAKKLLDQVSTRFKGYQSVKAGFTLTIENADGKVDGKKTGTVAMKGTKYRISLPGQEIFCDGNNTWSYDKSSNEVKIDKVDPTAHAITPQTLLTNFYDKDYLYKLNGTVPVNGKSAQEIELTPNDKTKPFFKVLVYVSRLTKNIVSTKVFQKNGTHFTYTLNSFTPNSPAVKDEDFVFDQKKYPGVDVVDLR</sequence>
<dbReference type="AlphaFoldDB" id="A0A4R8DTF9"/>
<evidence type="ECO:0000256" key="2">
    <source>
        <dbReference type="SAM" id="SignalP"/>
    </source>
</evidence>
<evidence type="ECO:0000313" key="3">
    <source>
        <dbReference type="EMBL" id="TDX00707.1"/>
    </source>
</evidence>
<reference evidence="3 4" key="1">
    <citation type="submission" date="2019-03" db="EMBL/GenBank/DDBJ databases">
        <title>Genomic Encyclopedia of Type Strains, Phase IV (KMG-IV): sequencing the most valuable type-strain genomes for metagenomic binning, comparative biology and taxonomic classification.</title>
        <authorList>
            <person name="Goeker M."/>
        </authorList>
    </citation>
    <scope>NUCLEOTIDE SEQUENCE [LARGE SCALE GENOMIC DNA]</scope>
    <source>
        <strain evidence="3 4">DSM 100059</strain>
    </source>
</reference>